<sequence>MWKIGNWLSNQKFGIRLALGFSTIGVLMLFMGAFSVNGAFTLSAVTENLHRHPYTVSNATRDVQTAIYAIHRDMKDIALSRDPSEIETAMASINQHEKNALEAFDIIEKRFLGDKTDIEEAKKAFLSWKPIRDRAIDRARNGDYESAARITRETDATFMQTLFSEIDEVVAFASNKGIEFMEQANGTRTKTLWSISIFILATFAAGAAIAVFSSKNITHPLNRLREVMENLAGGDLTVKIPFNKNRDEIGDMARTVEIFQQNAIAKAQAEAEAKEAAEQLAREEAERKELEAEQQAREREEAETIRRRAQALDTLVQKFEQQVSEITNALSTASTEMSSTAENLTDVADGTARRAEIVRGAGEEASQNVTTAASAAEELTAAVAEISRQVANANSIAGEASEQVQSSTKNVEALSVSADRVGEVVTLINAIAEQTNLLALNATIEAARAGEAGKGFAVVASEVKSLASQTRNAIEEIGTLVMEIQSAGSEAASTMTKMNDVIAKVTEANSTIAAAVEQQSGATREIAENMQNASNGTVSVAHEINGVADGAAETGSAATQMRAAASSLSEMTTNLKTQIDQFIDGVKSV</sequence>
<dbReference type="InterPro" id="IPR004090">
    <property type="entry name" value="Chemotax_Me-accpt_rcpt"/>
</dbReference>
<evidence type="ECO:0000256" key="2">
    <source>
        <dbReference type="ARBA" id="ARBA00029447"/>
    </source>
</evidence>
<organism evidence="8 9">
    <name type="scientific">Iodidimonas gelatinilytica</name>
    <dbReference type="NCBI Taxonomy" id="1236966"/>
    <lineage>
        <taxon>Bacteria</taxon>
        <taxon>Pseudomonadati</taxon>
        <taxon>Pseudomonadota</taxon>
        <taxon>Alphaproteobacteria</taxon>
        <taxon>Iodidimonadales</taxon>
        <taxon>Iodidimonadaceae</taxon>
        <taxon>Iodidimonas</taxon>
    </lineage>
</organism>
<dbReference type="AlphaFoldDB" id="A0A5A7MVM3"/>
<dbReference type="RefSeq" id="WP_210432215.1">
    <property type="nucleotide sequence ID" value="NZ_BKCM01000003.1"/>
</dbReference>
<dbReference type="Pfam" id="PF12729">
    <property type="entry name" value="4HB_MCP_1"/>
    <property type="match status" value="1"/>
</dbReference>
<evidence type="ECO:0000259" key="7">
    <source>
        <dbReference type="PROSITE" id="PS50885"/>
    </source>
</evidence>
<reference evidence="8 9" key="1">
    <citation type="submission" date="2019-09" db="EMBL/GenBank/DDBJ databases">
        <title>NBRP : Genome information of microbial organism related human and environment.</title>
        <authorList>
            <person name="Hattori M."/>
            <person name="Oshima K."/>
            <person name="Inaba H."/>
            <person name="Suda W."/>
            <person name="Sakamoto M."/>
            <person name="Iino T."/>
            <person name="Kitahara M."/>
            <person name="Oshida Y."/>
            <person name="Iida T."/>
            <person name="Kudo T."/>
            <person name="Itoh T."/>
            <person name="Ohkuma M."/>
        </authorList>
    </citation>
    <scope>NUCLEOTIDE SEQUENCE [LARGE SCALE GENOMIC DNA]</scope>
    <source>
        <strain evidence="8 9">Mie-1</strain>
    </source>
</reference>
<evidence type="ECO:0008006" key="10">
    <source>
        <dbReference type="Google" id="ProtNLM"/>
    </source>
</evidence>
<dbReference type="SMART" id="SM00283">
    <property type="entry name" value="MA"/>
    <property type="match status" value="1"/>
</dbReference>
<keyword evidence="5" id="KW-1133">Transmembrane helix</keyword>
<keyword evidence="1 3" id="KW-0807">Transducer</keyword>
<dbReference type="Gene3D" id="1.10.287.950">
    <property type="entry name" value="Methyl-accepting chemotaxis protein"/>
    <property type="match status" value="1"/>
</dbReference>
<feature type="transmembrane region" description="Helical" evidence="5">
    <location>
        <begin position="192"/>
        <end position="213"/>
    </location>
</feature>
<dbReference type="PANTHER" id="PTHR32089:SF112">
    <property type="entry name" value="LYSOZYME-LIKE PROTEIN-RELATED"/>
    <property type="match status" value="1"/>
</dbReference>
<dbReference type="PROSITE" id="PS50885">
    <property type="entry name" value="HAMP"/>
    <property type="match status" value="1"/>
</dbReference>
<dbReference type="InterPro" id="IPR004089">
    <property type="entry name" value="MCPsignal_dom"/>
</dbReference>
<dbReference type="SMART" id="SM00304">
    <property type="entry name" value="HAMP"/>
    <property type="match status" value="1"/>
</dbReference>
<dbReference type="EMBL" id="BKCM01000003">
    <property type="protein sequence ID" value="GER00061.1"/>
    <property type="molecule type" value="Genomic_DNA"/>
</dbReference>
<evidence type="ECO:0000313" key="8">
    <source>
        <dbReference type="EMBL" id="GER00061.1"/>
    </source>
</evidence>
<comment type="similarity">
    <text evidence="2">Belongs to the methyl-accepting chemotaxis (MCP) protein family.</text>
</comment>
<feature type="domain" description="HAMP" evidence="7">
    <location>
        <begin position="215"/>
        <end position="268"/>
    </location>
</feature>
<dbReference type="SUPFAM" id="SSF58104">
    <property type="entry name" value="Methyl-accepting chemotaxis protein (MCP) signaling domain"/>
    <property type="match status" value="1"/>
</dbReference>
<protein>
    <recommendedName>
        <fullName evidence="10">Methyl-accepting chemotaxis protein</fullName>
    </recommendedName>
</protein>
<dbReference type="GO" id="GO:0004888">
    <property type="term" value="F:transmembrane signaling receptor activity"/>
    <property type="evidence" value="ECO:0007669"/>
    <property type="project" value="InterPro"/>
</dbReference>
<evidence type="ECO:0000259" key="6">
    <source>
        <dbReference type="PROSITE" id="PS50111"/>
    </source>
</evidence>
<name>A0A5A7MVM3_9PROT</name>
<comment type="caution">
    <text evidence="8">The sequence shown here is derived from an EMBL/GenBank/DDBJ whole genome shotgun (WGS) entry which is preliminary data.</text>
</comment>
<dbReference type="GO" id="GO:0006935">
    <property type="term" value="P:chemotaxis"/>
    <property type="evidence" value="ECO:0007669"/>
    <property type="project" value="InterPro"/>
</dbReference>
<evidence type="ECO:0000256" key="4">
    <source>
        <dbReference type="SAM" id="MobiDB-lite"/>
    </source>
</evidence>
<evidence type="ECO:0000256" key="3">
    <source>
        <dbReference type="PROSITE-ProRule" id="PRU00284"/>
    </source>
</evidence>
<evidence type="ECO:0000256" key="1">
    <source>
        <dbReference type="ARBA" id="ARBA00023224"/>
    </source>
</evidence>
<dbReference type="CDD" id="cd06225">
    <property type="entry name" value="HAMP"/>
    <property type="match status" value="1"/>
</dbReference>
<dbReference type="Pfam" id="PF00015">
    <property type="entry name" value="MCPsignal"/>
    <property type="match status" value="1"/>
</dbReference>
<accession>A0A5A7MVM3</accession>
<dbReference type="PANTHER" id="PTHR32089">
    <property type="entry name" value="METHYL-ACCEPTING CHEMOTAXIS PROTEIN MCPB"/>
    <property type="match status" value="1"/>
</dbReference>
<dbReference type="InterPro" id="IPR003660">
    <property type="entry name" value="HAMP_dom"/>
</dbReference>
<dbReference type="InterPro" id="IPR024478">
    <property type="entry name" value="HlyB_4HB_MCP"/>
</dbReference>
<dbReference type="PRINTS" id="PR00260">
    <property type="entry name" value="CHEMTRNSDUCR"/>
</dbReference>
<dbReference type="Proteomes" id="UP000325187">
    <property type="component" value="Unassembled WGS sequence"/>
</dbReference>
<dbReference type="Pfam" id="PF00672">
    <property type="entry name" value="HAMP"/>
    <property type="match status" value="1"/>
</dbReference>
<feature type="domain" description="Methyl-accepting transducer" evidence="6">
    <location>
        <begin position="326"/>
        <end position="569"/>
    </location>
</feature>
<evidence type="ECO:0000313" key="9">
    <source>
        <dbReference type="Proteomes" id="UP000325187"/>
    </source>
</evidence>
<dbReference type="Gene3D" id="6.10.340.10">
    <property type="match status" value="1"/>
</dbReference>
<dbReference type="GO" id="GO:0016020">
    <property type="term" value="C:membrane"/>
    <property type="evidence" value="ECO:0007669"/>
    <property type="project" value="InterPro"/>
</dbReference>
<keyword evidence="5" id="KW-0812">Transmembrane</keyword>
<proteinExistence type="inferred from homology"/>
<dbReference type="GO" id="GO:0007165">
    <property type="term" value="P:signal transduction"/>
    <property type="evidence" value="ECO:0007669"/>
    <property type="project" value="UniProtKB-KW"/>
</dbReference>
<dbReference type="PROSITE" id="PS50111">
    <property type="entry name" value="CHEMOTAXIS_TRANSDUC_2"/>
    <property type="match status" value="1"/>
</dbReference>
<feature type="region of interest" description="Disordered" evidence="4">
    <location>
        <begin position="275"/>
        <end position="302"/>
    </location>
</feature>
<evidence type="ECO:0000256" key="5">
    <source>
        <dbReference type="SAM" id="Phobius"/>
    </source>
</evidence>
<gene>
    <name evidence="8" type="ORF">JCM17845_06840</name>
</gene>
<keyword evidence="9" id="KW-1185">Reference proteome</keyword>
<keyword evidence="5" id="KW-0472">Membrane</keyword>